<dbReference type="PRINTS" id="PR01050">
    <property type="entry name" value="PYRUVTKNASE"/>
</dbReference>
<evidence type="ECO:0000256" key="7">
    <source>
        <dbReference type="ARBA" id="ARBA00022741"/>
    </source>
</evidence>
<dbReference type="InterPro" id="IPR015813">
    <property type="entry name" value="Pyrv/PenolPyrv_kinase-like_dom"/>
</dbReference>
<dbReference type="RefSeq" id="WP_027845907.1">
    <property type="nucleotide sequence ID" value="NZ_LMTZ01000119.1"/>
</dbReference>
<keyword evidence="6" id="KW-0479">Metal-binding</keyword>
<evidence type="ECO:0000256" key="10">
    <source>
        <dbReference type="ARBA" id="ARBA00022842"/>
    </source>
</evidence>
<comment type="catalytic activity">
    <reaction evidence="13">
        <text>pyruvate + ATP = phosphoenolpyruvate + ADP + H(+)</text>
        <dbReference type="Rhea" id="RHEA:18157"/>
        <dbReference type="ChEBI" id="CHEBI:15361"/>
        <dbReference type="ChEBI" id="CHEBI:15378"/>
        <dbReference type="ChEBI" id="CHEBI:30616"/>
        <dbReference type="ChEBI" id="CHEBI:58702"/>
        <dbReference type="ChEBI" id="CHEBI:456216"/>
        <dbReference type="EC" id="2.7.1.40"/>
    </reaction>
</comment>
<comment type="similarity">
    <text evidence="3 13">Belongs to the pyruvate kinase family.</text>
</comment>
<gene>
    <name evidence="15" type="ORF">BC008_13330</name>
    <name evidence="16" type="ORF">BC008_18270</name>
</gene>
<dbReference type="GO" id="GO:0004743">
    <property type="term" value="F:pyruvate kinase activity"/>
    <property type="evidence" value="ECO:0007669"/>
    <property type="project" value="UniProtKB-EC"/>
</dbReference>
<dbReference type="Gene3D" id="3.20.20.60">
    <property type="entry name" value="Phosphoenolpyruvate-binding domains"/>
    <property type="match status" value="1"/>
</dbReference>
<evidence type="ECO:0000256" key="5">
    <source>
        <dbReference type="ARBA" id="ARBA00022679"/>
    </source>
</evidence>
<evidence type="ECO:0000256" key="3">
    <source>
        <dbReference type="ARBA" id="ARBA00008663"/>
    </source>
</evidence>
<dbReference type="AlphaFoldDB" id="A0A0V7ZJB8"/>
<keyword evidence="11 13" id="KW-0324">Glycolysis</keyword>
<dbReference type="Proteomes" id="UP000053372">
    <property type="component" value="Unassembled WGS sequence"/>
</dbReference>
<evidence type="ECO:0000256" key="8">
    <source>
        <dbReference type="ARBA" id="ARBA00022777"/>
    </source>
</evidence>
<name>A0A0V7ZJB8_9CYAN</name>
<organism evidence="16 17">
    <name type="scientific">Mastigocoleus testarum BC008</name>
    <dbReference type="NCBI Taxonomy" id="371196"/>
    <lineage>
        <taxon>Bacteria</taxon>
        <taxon>Bacillati</taxon>
        <taxon>Cyanobacteriota</taxon>
        <taxon>Cyanophyceae</taxon>
        <taxon>Nostocales</taxon>
        <taxon>Hapalosiphonaceae</taxon>
        <taxon>Mastigocoleus</taxon>
    </lineage>
</organism>
<comment type="cofactor">
    <cofactor evidence="1">
        <name>K(+)</name>
        <dbReference type="ChEBI" id="CHEBI:29103"/>
    </cofactor>
</comment>
<dbReference type="Gene3D" id="2.40.33.10">
    <property type="entry name" value="PK beta-barrel domain-like"/>
    <property type="match status" value="1"/>
</dbReference>
<evidence type="ECO:0000256" key="9">
    <source>
        <dbReference type="ARBA" id="ARBA00022840"/>
    </source>
</evidence>
<keyword evidence="7" id="KW-0547">Nucleotide-binding</keyword>
<evidence type="ECO:0000256" key="2">
    <source>
        <dbReference type="ARBA" id="ARBA00004997"/>
    </source>
</evidence>
<feature type="domain" description="Pyruvate kinase barrel" evidence="14">
    <location>
        <begin position="148"/>
        <end position="479"/>
    </location>
</feature>
<reference evidence="16 17" key="1">
    <citation type="journal article" date="2015" name="Genome Announc.">
        <title>Draft Genome of the Euendolithic (true boring) Cyanobacterium Mastigocoleus testarum strain BC008.</title>
        <authorList>
            <person name="Guida B.S."/>
            <person name="Garcia-Pichel F."/>
        </authorList>
    </citation>
    <scope>NUCLEOTIDE SEQUENCE [LARGE SCALE GENOMIC DNA]</scope>
    <source>
        <strain evidence="16 17">BC008</strain>
    </source>
</reference>
<evidence type="ECO:0000256" key="11">
    <source>
        <dbReference type="ARBA" id="ARBA00023152"/>
    </source>
</evidence>
<comment type="caution">
    <text evidence="16">The sequence shown here is derived from an EMBL/GenBank/DDBJ whole genome shotgun (WGS) entry which is preliminary data.</text>
</comment>
<dbReference type="InterPro" id="IPR011037">
    <property type="entry name" value="Pyrv_Knase-like_insert_dom_sf"/>
</dbReference>
<evidence type="ECO:0000256" key="1">
    <source>
        <dbReference type="ARBA" id="ARBA00001958"/>
    </source>
</evidence>
<sequence length="519" mass="58655">MFSLQSNTTDIKTIDLKNPEVLLATLQELRQSIYQQGEEIFQRWEPLIKRRSFRKSAQNLAYYLALQSHDLRPLQAALIPWGLSSLGRIEARVLPNLDAAIATLAAICQTESYPLPPRPSIQSFLEGHRLLRRHTQDVLGKPWNNRWVRIMVTLPKSAASSYEYVRSLLQQGTNCVRINCAHDTPELWEAMIHHVHRAEGETGQPCKIMMDLAGPKPRIEQTINFCESDRLFPGDYLFLRRDLLGAESANNSSFGDTGYPQLTCTIPEVLDSLKIGANVWIDNGRIGACVESLSGEGVLVKVTHASHKGSKLLPDKGINFPDTLLNLCPLTEKDKQDLDFIVSHADIVGYSFVQNTSDIDLLEQELQTRQIKRSNPLAIIAKIETPQAIQNLPELIVHAAGKYPFGVMIARGDLAVEIGYQRLAEMQEEILWLCEAAHVPVIWATQVLEKLVKQGIPSRAEMTDTAMSEKAECVMLNKGRYQGEAVRILDDILKRIQEHQLKKMPQLRALYSWKYYDRS</sequence>
<keyword evidence="9" id="KW-0067">ATP-binding</keyword>
<dbReference type="GO" id="GO:0005524">
    <property type="term" value="F:ATP binding"/>
    <property type="evidence" value="ECO:0007669"/>
    <property type="project" value="UniProtKB-KW"/>
</dbReference>
<keyword evidence="10 13" id="KW-0460">Magnesium</keyword>
<dbReference type="GO" id="GO:0000287">
    <property type="term" value="F:magnesium ion binding"/>
    <property type="evidence" value="ECO:0007669"/>
    <property type="project" value="InterPro"/>
</dbReference>
<evidence type="ECO:0000256" key="13">
    <source>
        <dbReference type="RuleBase" id="RU000504"/>
    </source>
</evidence>
<proteinExistence type="inferred from homology"/>
<dbReference type="EMBL" id="LMTZ01000138">
    <property type="protein sequence ID" value="KST63442.1"/>
    <property type="molecule type" value="Genomic_DNA"/>
</dbReference>
<dbReference type="EC" id="2.7.1.40" evidence="4 13"/>
<evidence type="ECO:0000256" key="6">
    <source>
        <dbReference type="ARBA" id="ARBA00022723"/>
    </source>
</evidence>
<dbReference type="SUPFAM" id="SSF50800">
    <property type="entry name" value="PK beta-barrel domain-like"/>
    <property type="match status" value="1"/>
</dbReference>
<dbReference type="InterPro" id="IPR018209">
    <property type="entry name" value="Pyrv_Knase_AS"/>
</dbReference>
<evidence type="ECO:0000256" key="4">
    <source>
        <dbReference type="ARBA" id="ARBA00012142"/>
    </source>
</evidence>
<dbReference type="InterPro" id="IPR001697">
    <property type="entry name" value="Pyr_Knase"/>
</dbReference>
<dbReference type="PROSITE" id="PS00110">
    <property type="entry name" value="PYRUVATE_KINASE"/>
    <property type="match status" value="1"/>
</dbReference>
<dbReference type="GO" id="GO:0016301">
    <property type="term" value="F:kinase activity"/>
    <property type="evidence" value="ECO:0007669"/>
    <property type="project" value="UniProtKB-KW"/>
</dbReference>
<accession>A0A0V7ZJB8</accession>
<keyword evidence="5 13" id="KW-0808">Transferase</keyword>
<dbReference type="UniPathway" id="UPA00109">
    <property type="reaction ID" value="UER00188"/>
</dbReference>
<dbReference type="InterPro" id="IPR015806">
    <property type="entry name" value="Pyrv_Knase_insert_dom_sf"/>
</dbReference>
<evidence type="ECO:0000259" key="14">
    <source>
        <dbReference type="Pfam" id="PF00224"/>
    </source>
</evidence>
<keyword evidence="17" id="KW-1185">Reference proteome</keyword>
<dbReference type="OrthoDB" id="9812123at2"/>
<dbReference type="Pfam" id="PF00224">
    <property type="entry name" value="PK"/>
    <property type="match status" value="1"/>
</dbReference>
<dbReference type="EMBL" id="LMTZ01000119">
    <property type="protein sequence ID" value="KST64574.1"/>
    <property type="molecule type" value="Genomic_DNA"/>
</dbReference>
<dbReference type="InterPro" id="IPR015793">
    <property type="entry name" value="Pyrv_Knase_brl"/>
</dbReference>
<comment type="pathway">
    <text evidence="2 13">Carbohydrate degradation; glycolysis; pyruvate from D-glyceraldehyde 3-phosphate: step 5/5.</text>
</comment>
<evidence type="ECO:0000313" key="15">
    <source>
        <dbReference type="EMBL" id="KST63442.1"/>
    </source>
</evidence>
<dbReference type="GO" id="GO:0030955">
    <property type="term" value="F:potassium ion binding"/>
    <property type="evidence" value="ECO:0007669"/>
    <property type="project" value="InterPro"/>
</dbReference>
<dbReference type="InterPro" id="IPR040442">
    <property type="entry name" value="Pyrv_kinase-like_dom_sf"/>
</dbReference>
<keyword evidence="8 13" id="KW-0418">Kinase</keyword>
<evidence type="ECO:0000256" key="12">
    <source>
        <dbReference type="ARBA" id="ARBA00023317"/>
    </source>
</evidence>
<protein>
    <recommendedName>
        <fullName evidence="4 13">Pyruvate kinase</fullName>
        <ecNumber evidence="4 13">2.7.1.40</ecNumber>
    </recommendedName>
</protein>
<evidence type="ECO:0000313" key="17">
    <source>
        <dbReference type="Proteomes" id="UP000053372"/>
    </source>
</evidence>
<keyword evidence="12 16" id="KW-0670">Pyruvate</keyword>
<dbReference type="PANTHER" id="PTHR11817">
    <property type="entry name" value="PYRUVATE KINASE"/>
    <property type="match status" value="1"/>
</dbReference>
<dbReference type="SUPFAM" id="SSF51621">
    <property type="entry name" value="Phosphoenolpyruvate/pyruvate domain"/>
    <property type="match status" value="1"/>
</dbReference>
<evidence type="ECO:0000313" key="16">
    <source>
        <dbReference type="EMBL" id="KST64574.1"/>
    </source>
</evidence>